<protein>
    <submittedName>
        <fullName evidence="2">Uncharacterized protein</fullName>
    </submittedName>
</protein>
<sequence>MADGRHGIEGRVSRSLPIALFLEVCARCELATHRSFTSTAPTRPPAALDAPIRKTRKPTARGKQGDTLRYGKRGNHPHEARYGDIGSSSVIYGGERKPMERNGLGDGHVRRTARDVREPDRIVGEVGSSIKAMYGAQRRRGVGEVQGETGRC</sequence>
<proteinExistence type="predicted"/>
<feature type="region of interest" description="Disordered" evidence="1">
    <location>
        <begin position="36"/>
        <end position="109"/>
    </location>
</feature>
<dbReference type="Proteomes" id="UP000076738">
    <property type="component" value="Unassembled WGS sequence"/>
</dbReference>
<evidence type="ECO:0000256" key="1">
    <source>
        <dbReference type="SAM" id="MobiDB-lite"/>
    </source>
</evidence>
<gene>
    <name evidence="2" type="ORF">CALVIDRAFT_307338</name>
</gene>
<dbReference type="EMBL" id="KV417310">
    <property type="protein sequence ID" value="KZO92487.1"/>
    <property type="molecule type" value="Genomic_DNA"/>
</dbReference>
<dbReference type="AlphaFoldDB" id="A0A167IBQ7"/>
<organism evidence="2 3">
    <name type="scientific">Calocera viscosa (strain TUFC12733)</name>
    <dbReference type="NCBI Taxonomy" id="1330018"/>
    <lineage>
        <taxon>Eukaryota</taxon>
        <taxon>Fungi</taxon>
        <taxon>Dikarya</taxon>
        <taxon>Basidiomycota</taxon>
        <taxon>Agaricomycotina</taxon>
        <taxon>Dacrymycetes</taxon>
        <taxon>Dacrymycetales</taxon>
        <taxon>Dacrymycetaceae</taxon>
        <taxon>Calocera</taxon>
    </lineage>
</organism>
<evidence type="ECO:0000313" key="2">
    <source>
        <dbReference type="EMBL" id="KZO92487.1"/>
    </source>
</evidence>
<accession>A0A167IBQ7</accession>
<evidence type="ECO:0000313" key="3">
    <source>
        <dbReference type="Proteomes" id="UP000076738"/>
    </source>
</evidence>
<name>A0A167IBQ7_CALVF</name>
<keyword evidence="3" id="KW-1185">Reference proteome</keyword>
<reference evidence="2 3" key="1">
    <citation type="journal article" date="2016" name="Mol. Biol. Evol.">
        <title>Comparative Genomics of Early-Diverging Mushroom-Forming Fungi Provides Insights into the Origins of Lignocellulose Decay Capabilities.</title>
        <authorList>
            <person name="Nagy L.G."/>
            <person name="Riley R."/>
            <person name="Tritt A."/>
            <person name="Adam C."/>
            <person name="Daum C."/>
            <person name="Floudas D."/>
            <person name="Sun H."/>
            <person name="Yadav J.S."/>
            <person name="Pangilinan J."/>
            <person name="Larsson K.H."/>
            <person name="Matsuura K."/>
            <person name="Barry K."/>
            <person name="Labutti K."/>
            <person name="Kuo R."/>
            <person name="Ohm R.A."/>
            <person name="Bhattacharya S.S."/>
            <person name="Shirouzu T."/>
            <person name="Yoshinaga Y."/>
            <person name="Martin F.M."/>
            <person name="Grigoriev I.V."/>
            <person name="Hibbett D.S."/>
        </authorList>
    </citation>
    <scope>NUCLEOTIDE SEQUENCE [LARGE SCALE GENOMIC DNA]</scope>
    <source>
        <strain evidence="2 3">TUFC12733</strain>
    </source>
</reference>